<reference evidence="9 10" key="1">
    <citation type="journal article" date="2017" name="Gigascience">
        <title>Genome sequence of the small brown planthopper, Laodelphax striatellus.</title>
        <authorList>
            <person name="Zhu J."/>
            <person name="Jiang F."/>
            <person name="Wang X."/>
            <person name="Yang P."/>
            <person name="Bao Y."/>
            <person name="Zhao W."/>
            <person name="Wang W."/>
            <person name="Lu H."/>
            <person name="Wang Q."/>
            <person name="Cui N."/>
            <person name="Li J."/>
            <person name="Chen X."/>
            <person name="Luo L."/>
            <person name="Yu J."/>
            <person name="Kang L."/>
            <person name="Cui F."/>
        </authorList>
    </citation>
    <scope>NUCLEOTIDE SEQUENCE [LARGE SCALE GENOMIC DNA]</scope>
    <source>
        <strain evidence="9">Lst14</strain>
    </source>
</reference>
<dbReference type="OrthoDB" id="70142at2759"/>
<keyword evidence="10" id="KW-1185">Reference proteome</keyword>
<evidence type="ECO:0000313" key="10">
    <source>
        <dbReference type="Proteomes" id="UP000291343"/>
    </source>
</evidence>
<keyword evidence="2" id="KW-0812">Transmembrane</keyword>
<name>A0A482X286_LAOST</name>
<keyword evidence="4" id="KW-0333">Golgi apparatus</keyword>
<keyword evidence="6" id="KW-0325">Glycoprotein</keyword>
<dbReference type="AlphaFoldDB" id="A0A482X286"/>
<dbReference type="Proteomes" id="UP000291343">
    <property type="component" value="Unassembled WGS sequence"/>
</dbReference>
<evidence type="ECO:0000256" key="8">
    <source>
        <dbReference type="ARBA" id="ARBA00023485"/>
    </source>
</evidence>
<gene>
    <name evidence="9" type="ORF">LSTR_LSTR000501</name>
</gene>
<dbReference type="InterPro" id="IPR019352">
    <property type="entry name" value="SPRING1"/>
</dbReference>
<keyword evidence="3" id="KW-1133">Transmembrane helix</keyword>
<comment type="similarity">
    <text evidence="7">Belongs to the SPRING family.</text>
</comment>
<evidence type="ECO:0000313" key="9">
    <source>
        <dbReference type="EMBL" id="RZF39853.1"/>
    </source>
</evidence>
<proteinExistence type="inferred from homology"/>
<dbReference type="EMBL" id="QKKF02019547">
    <property type="protein sequence ID" value="RZF39853.1"/>
    <property type="molecule type" value="Genomic_DNA"/>
</dbReference>
<dbReference type="PANTHER" id="PTHR13481">
    <property type="entry name" value="SREBP REGULATING GENE PROTEIN"/>
    <property type="match status" value="1"/>
</dbReference>
<dbReference type="InParanoid" id="A0A482X286"/>
<dbReference type="PANTHER" id="PTHR13481:SF0">
    <property type="entry name" value="SREBP REGULATING GENE PROTEIN"/>
    <property type="match status" value="1"/>
</dbReference>
<comment type="subcellular location">
    <subcellularLocation>
        <location evidence="1">Golgi apparatus membrane</location>
        <topology evidence="1">Single-pass membrane protein</topology>
    </subcellularLocation>
</comment>
<evidence type="ECO:0000256" key="3">
    <source>
        <dbReference type="ARBA" id="ARBA00022989"/>
    </source>
</evidence>
<protein>
    <recommendedName>
        <fullName evidence="8">SREBP regulating gene protein</fullName>
    </recommendedName>
</protein>
<accession>A0A482X286</accession>
<evidence type="ECO:0000256" key="5">
    <source>
        <dbReference type="ARBA" id="ARBA00023136"/>
    </source>
</evidence>
<evidence type="ECO:0000256" key="6">
    <source>
        <dbReference type="ARBA" id="ARBA00023180"/>
    </source>
</evidence>
<dbReference type="GO" id="GO:0000139">
    <property type="term" value="C:Golgi membrane"/>
    <property type="evidence" value="ECO:0007669"/>
    <property type="project" value="UniProtKB-SubCell"/>
</dbReference>
<dbReference type="GO" id="GO:2000640">
    <property type="term" value="P:positive regulation of SREBP signaling pathway"/>
    <property type="evidence" value="ECO:0007669"/>
    <property type="project" value="InterPro"/>
</dbReference>
<evidence type="ECO:0000256" key="7">
    <source>
        <dbReference type="ARBA" id="ARBA00023461"/>
    </source>
</evidence>
<organism evidence="9 10">
    <name type="scientific">Laodelphax striatellus</name>
    <name type="common">Small brown planthopper</name>
    <name type="synonym">Delphax striatella</name>
    <dbReference type="NCBI Taxonomy" id="195883"/>
    <lineage>
        <taxon>Eukaryota</taxon>
        <taxon>Metazoa</taxon>
        <taxon>Ecdysozoa</taxon>
        <taxon>Arthropoda</taxon>
        <taxon>Hexapoda</taxon>
        <taxon>Insecta</taxon>
        <taxon>Pterygota</taxon>
        <taxon>Neoptera</taxon>
        <taxon>Paraneoptera</taxon>
        <taxon>Hemiptera</taxon>
        <taxon>Auchenorrhyncha</taxon>
        <taxon>Fulgoroidea</taxon>
        <taxon>Delphacidae</taxon>
        <taxon>Criomorphinae</taxon>
        <taxon>Laodelphax</taxon>
    </lineage>
</organism>
<evidence type="ECO:0000256" key="2">
    <source>
        <dbReference type="ARBA" id="ARBA00022692"/>
    </source>
</evidence>
<evidence type="ECO:0000256" key="4">
    <source>
        <dbReference type="ARBA" id="ARBA00023034"/>
    </source>
</evidence>
<sequence>MGLGHNLKIINKAELNYPCVDITSTRLDIKRSTSTKGDTVIERYSCKTCKENGCCTVYEHCVSCCLHPDKRALLQSMLGKAADTLHILLASVTDRFELCLAKCRTSSSSVEHENSYRDPNAKHCYDASLYKETYGITVKQQSAGSHKELHQSVAVNILDYFVYSKKEVRSCRREDEETSFFRVMNEVISIKEIYEIKYFDGIEIALVNYGYERGVKVTEIKYLQKEGDELILLGLSDSVKLDEDAKVPPVIPNLLRLHKSEPVNPYVPTKDVRFRTENVAVAISNKGKTLRIGASWKKRHNHPEDKTVYECIDQEDTFYSTEFKIKMIEDGVFHTLKPILNDKNNKFEYLSQKSWKCFDNQSIIIRVVNKLKVYGRVHEVETFDGVEIKEKPQIDGFKSVVITEKKYVDHLNRALIFEGNIFFKNGKNKCLRIHEANKARLFVSKFEEEIVSYHGTPTKLVFGESVQDWRQSENTLIGGRGQNVMNFTIIPQKMIGEGTSVAVCQINSNYPDKIFTIFEILNNKLKSLEAMKGPKDSVTFLKYFQNVVNEVWDCASETNCSTILHIPVGSLFLEEKHRTGSWKSGTEILSSADKPKELISSEILEIRYKVDRERRHGVTFIKQREVNRKYESIVIGSKWERIYGTKDTLITTKLVAIRDVNYYLNGNEIYKTDITSRQGLILLVGQRYEQTYNAVERIVCEPLHNKPTALKSIPNVDLLNVKTPVTMNKTTLSKYFEIDQKYWKCKDEDIEQIELLRVVSILKLRPGHSIAQVYHYDGVTIKVDDDVIIQETKYFYNHGNYPVIKYDGFLDVSNLILDKPKNEFFVNKRGESFREVEYSLDNNIILNVANPSRDRTATAILKIDSTWEKKFDNGNDSVIVSCLKKEDAGYSRIIGTDIFYFTNVGDETLFSWRKMENDVYSDLVEYAAQEVWHCMMNEEMVFHKVVNKLIIRNGFKAIRQIYYSAGVSVGTLVFPNKKIALQITQEKFFDPKTEKLLKYVGKLREMTKTDDVVQKLFSMPSKYKGDPRELLEPEQVKDFSQKKFWPLDTLRFFALRSKVDGENILNRINYSQKRFYTKIVNNGLRIFQIGTLWEEELIVINGGEFKCLLDQYNTSPEFTTRYIPKVVEYVDDKLYELDEDEFHYNFKILKTEVWICTNSLNKFIRVVTLFEVTKPAVYAIRYPDGVRVVICKSPSGIIDCVKIQEIVYVRAYDSKVLKYDRDLKIVSVEPNSIGSAIIKKAVSALGGLLQCVGYNSKK</sequence>
<dbReference type="Pfam" id="PF10218">
    <property type="entry name" value="SPRING1"/>
    <property type="match status" value="1"/>
</dbReference>
<comment type="caution">
    <text evidence="9">The sequence shown here is derived from an EMBL/GenBank/DDBJ whole genome shotgun (WGS) entry which is preliminary data.</text>
</comment>
<evidence type="ECO:0000256" key="1">
    <source>
        <dbReference type="ARBA" id="ARBA00004194"/>
    </source>
</evidence>
<keyword evidence="5" id="KW-0472">Membrane</keyword>